<organism evidence="1">
    <name type="scientific">Myoviridae sp. ctfrL10</name>
    <dbReference type="NCBI Taxonomy" id="2826678"/>
    <lineage>
        <taxon>Viruses</taxon>
        <taxon>Duplodnaviria</taxon>
        <taxon>Heunggongvirae</taxon>
        <taxon>Uroviricota</taxon>
        <taxon>Caudoviricetes</taxon>
    </lineage>
</organism>
<reference evidence="1" key="1">
    <citation type="journal article" date="2021" name="Proc. Natl. Acad. Sci. U.S.A.">
        <title>A Catalog of Tens of Thousands of Viruses from Human Metagenomes Reveals Hidden Associations with Chronic Diseases.</title>
        <authorList>
            <person name="Tisza M.J."/>
            <person name="Buck C.B."/>
        </authorList>
    </citation>
    <scope>NUCLEOTIDE SEQUENCE</scope>
    <source>
        <strain evidence="1">CtfrL10</strain>
    </source>
</reference>
<accession>A0A8S5MS27</accession>
<name>A0A8S5MS27_9CAUD</name>
<proteinExistence type="predicted"/>
<protein>
    <submittedName>
        <fullName evidence="1">Uncharacterized protein</fullName>
    </submittedName>
</protein>
<sequence>MLLGRAFDFYGGEGRGECMREKTKQPISRPRMYLTA</sequence>
<evidence type="ECO:0000313" key="1">
    <source>
        <dbReference type="EMBL" id="DAD84895.1"/>
    </source>
</evidence>
<dbReference type="EMBL" id="BK014968">
    <property type="protein sequence ID" value="DAD84895.1"/>
    <property type="molecule type" value="Genomic_DNA"/>
</dbReference>